<reference evidence="4 5" key="1">
    <citation type="submission" date="2024-06" db="EMBL/GenBank/DDBJ databases">
        <title>A chromosome level genome sequence of Diviner's sage (Salvia divinorum).</title>
        <authorList>
            <person name="Ford S.A."/>
            <person name="Ro D.-K."/>
            <person name="Ness R.W."/>
            <person name="Phillips M.A."/>
        </authorList>
    </citation>
    <scope>NUCLEOTIDE SEQUENCE [LARGE SCALE GENOMIC DNA]</scope>
    <source>
        <strain evidence="4">SAF-2024a</strain>
        <tissue evidence="4">Leaf</tissue>
    </source>
</reference>
<keyword evidence="5" id="KW-1185">Reference proteome</keyword>
<name>A0ABD1GII6_SALDI</name>
<dbReference type="PROSITE" id="PS51375">
    <property type="entry name" value="PPR"/>
    <property type="match status" value="2"/>
</dbReference>
<dbReference type="EMBL" id="JBEAFC010000008">
    <property type="protein sequence ID" value="KAL1542771.1"/>
    <property type="molecule type" value="Genomic_DNA"/>
</dbReference>
<evidence type="ECO:0000256" key="2">
    <source>
        <dbReference type="ARBA" id="ARBA00022737"/>
    </source>
</evidence>
<comment type="similarity">
    <text evidence="1">Belongs to the PPR family. P subfamily.</text>
</comment>
<feature type="repeat" description="PPR" evidence="3">
    <location>
        <begin position="399"/>
        <end position="433"/>
    </location>
</feature>
<feature type="repeat" description="PPR" evidence="3">
    <location>
        <begin position="364"/>
        <end position="398"/>
    </location>
</feature>
<evidence type="ECO:0000256" key="1">
    <source>
        <dbReference type="ARBA" id="ARBA00007626"/>
    </source>
</evidence>
<protein>
    <submittedName>
        <fullName evidence="4">Pentatricopeptide repeat-containing protein, mitochondrial</fullName>
    </submittedName>
</protein>
<evidence type="ECO:0000256" key="3">
    <source>
        <dbReference type="PROSITE-ProRule" id="PRU00708"/>
    </source>
</evidence>
<dbReference type="PANTHER" id="PTHR47936">
    <property type="entry name" value="PPR_LONG DOMAIN-CONTAINING PROTEIN"/>
    <property type="match status" value="1"/>
</dbReference>
<gene>
    <name evidence="4" type="ORF">AAHA92_19816</name>
</gene>
<accession>A0ABD1GII6</accession>
<evidence type="ECO:0000313" key="4">
    <source>
        <dbReference type="EMBL" id="KAL1542771.1"/>
    </source>
</evidence>
<keyword evidence="2" id="KW-0677">Repeat</keyword>
<dbReference type="PANTHER" id="PTHR47936:SF3">
    <property type="entry name" value="PENTACOTRIPEPTIDE-REPEAT REGION OF PRORP DOMAIN-CONTAINING PROTEIN"/>
    <property type="match status" value="1"/>
</dbReference>
<sequence>MGFSNKVCPNQNVFRYCLNCSSLSPKSLTPKYPSSVSVNTIFFFRHSSIGLYAFIPSESRSLRNTPFLSTSSSGSSSNLHFGLRSLQIKLSSYVKNQALGDSFCGLPSKFIIESLVLSTHNFHRVCTGFGWLSCGKMVRYYSASSSNSSFASGSVVKSEKNCRLQFVMEVVCMIRSNDEDLECRLNMMLPRMNAYSITEIFEFLNSEKVHGSRFFEWIWSNNPKLRKDSCVCSLIIDNLGRLEDYGTMKEWFRKFGCEKICLTYEAFGFLPVLASADDSLREYTTIVLDLLNEVGGSFQSFGVCALIEMFCKFHLFEMAKHAISISGSKQSCSLLFIREMCRTGLIEEAHGIIRGMRQARCAHTTTVYNYLLGSLWKNSRITEVFQLVDEMKENDIPFDAITFEILINSVCSLGNMDPVHQILDQMVAQGVQPRLSTHACIIKTLFAAERYEAAYKHVVYASAVDKTSSNMIYSLTAKLYWEKGHIMSARNTLVDMMEKGLRPNFSIYVKVVKQLRRTGRGNLARDLESRQFKFVFNPHEAYTCDFNLLRATGTMLPEGR</sequence>
<comment type="caution">
    <text evidence="4">The sequence shown here is derived from an EMBL/GenBank/DDBJ whole genome shotgun (WGS) entry which is preliminary data.</text>
</comment>
<evidence type="ECO:0000313" key="5">
    <source>
        <dbReference type="Proteomes" id="UP001567538"/>
    </source>
</evidence>
<dbReference type="Proteomes" id="UP001567538">
    <property type="component" value="Unassembled WGS sequence"/>
</dbReference>
<dbReference type="InterPro" id="IPR002885">
    <property type="entry name" value="PPR_rpt"/>
</dbReference>
<organism evidence="4 5">
    <name type="scientific">Salvia divinorum</name>
    <name type="common">Maria pastora</name>
    <name type="synonym">Diviner's sage</name>
    <dbReference type="NCBI Taxonomy" id="28513"/>
    <lineage>
        <taxon>Eukaryota</taxon>
        <taxon>Viridiplantae</taxon>
        <taxon>Streptophyta</taxon>
        <taxon>Embryophyta</taxon>
        <taxon>Tracheophyta</taxon>
        <taxon>Spermatophyta</taxon>
        <taxon>Magnoliopsida</taxon>
        <taxon>eudicotyledons</taxon>
        <taxon>Gunneridae</taxon>
        <taxon>Pentapetalae</taxon>
        <taxon>asterids</taxon>
        <taxon>lamiids</taxon>
        <taxon>Lamiales</taxon>
        <taxon>Lamiaceae</taxon>
        <taxon>Nepetoideae</taxon>
        <taxon>Mentheae</taxon>
        <taxon>Salviinae</taxon>
        <taxon>Salvia</taxon>
        <taxon>Salvia subgen. Calosphace</taxon>
    </lineage>
</organism>
<dbReference type="Pfam" id="PF13041">
    <property type="entry name" value="PPR_2"/>
    <property type="match status" value="1"/>
</dbReference>
<dbReference type="Gene3D" id="1.25.40.10">
    <property type="entry name" value="Tetratricopeptide repeat domain"/>
    <property type="match status" value="1"/>
</dbReference>
<dbReference type="InterPro" id="IPR011990">
    <property type="entry name" value="TPR-like_helical_dom_sf"/>
</dbReference>
<proteinExistence type="inferred from homology"/>
<dbReference type="NCBIfam" id="TIGR00756">
    <property type="entry name" value="PPR"/>
    <property type="match status" value="1"/>
</dbReference>
<dbReference type="AlphaFoldDB" id="A0ABD1GII6"/>